<dbReference type="Proteomes" id="UP000440732">
    <property type="component" value="Unassembled WGS sequence"/>
</dbReference>
<protein>
    <submittedName>
        <fullName evidence="3">Uncharacterized protein</fullName>
    </submittedName>
</protein>
<organism evidence="3 7">
    <name type="scientific">Phytophthora fragariae</name>
    <dbReference type="NCBI Taxonomy" id="53985"/>
    <lineage>
        <taxon>Eukaryota</taxon>
        <taxon>Sar</taxon>
        <taxon>Stramenopiles</taxon>
        <taxon>Oomycota</taxon>
        <taxon>Peronosporomycetes</taxon>
        <taxon>Peronosporales</taxon>
        <taxon>Peronosporaceae</taxon>
        <taxon>Phytophthora</taxon>
    </lineage>
</organism>
<accession>A0A6A3FJ01</accession>
<dbReference type="SUPFAM" id="SSF46966">
    <property type="entry name" value="Spectrin repeat"/>
    <property type="match status" value="1"/>
</dbReference>
<proteinExistence type="predicted"/>
<evidence type="ECO:0000313" key="10">
    <source>
        <dbReference type="Proteomes" id="UP000476176"/>
    </source>
</evidence>
<feature type="coiled-coil region" evidence="1">
    <location>
        <begin position="255"/>
        <end position="306"/>
    </location>
</feature>
<evidence type="ECO:0000313" key="6">
    <source>
        <dbReference type="EMBL" id="KAE9234145.1"/>
    </source>
</evidence>
<dbReference type="Proteomes" id="UP000460718">
    <property type="component" value="Unassembled WGS sequence"/>
</dbReference>
<evidence type="ECO:0000313" key="3">
    <source>
        <dbReference type="EMBL" id="KAE8946004.1"/>
    </source>
</evidence>
<reference evidence="7 8" key="1">
    <citation type="submission" date="2018-08" db="EMBL/GenBank/DDBJ databases">
        <title>Genomic investigation of the strawberry pathogen Phytophthora fragariae indicates pathogenicity is determined by transcriptional variation in three key races.</title>
        <authorList>
            <person name="Adams T.M."/>
            <person name="Armitage A.D."/>
            <person name="Sobczyk M.K."/>
            <person name="Bates H.J."/>
            <person name="Dunwell J.M."/>
            <person name="Nellist C.F."/>
            <person name="Harrison R.J."/>
        </authorList>
    </citation>
    <scope>NUCLEOTIDE SEQUENCE [LARGE SCALE GENOMIC DNA]</scope>
    <source>
        <strain evidence="6 10">BC-23</strain>
        <strain evidence="5 8">NOV-5</strain>
        <strain evidence="3 7">NOV-9</strain>
        <strain evidence="4 9">SCRP245</strain>
    </source>
</reference>
<dbReference type="EMBL" id="QXGF01000136">
    <property type="protein sequence ID" value="KAE8946004.1"/>
    <property type="molecule type" value="Genomic_DNA"/>
</dbReference>
<name>A0A6A3FJ01_9STRA</name>
<evidence type="ECO:0000313" key="8">
    <source>
        <dbReference type="Proteomes" id="UP000440732"/>
    </source>
</evidence>
<feature type="compositionally biased region" description="Polar residues" evidence="2">
    <location>
        <begin position="521"/>
        <end position="554"/>
    </location>
</feature>
<dbReference type="Gene3D" id="1.20.58.60">
    <property type="match status" value="1"/>
</dbReference>
<evidence type="ECO:0000313" key="5">
    <source>
        <dbReference type="EMBL" id="KAE9103130.1"/>
    </source>
</evidence>
<dbReference type="EMBL" id="QXGA01002143">
    <property type="protein sequence ID" value="KAE9103130.1"/>
    <property type="molecule type" value="Genomic_DNA"/>
</dbReference>
<evidence type="ECO:0000313" key="7">
    <source>
        <dbReference type="Proteomes" id="UP000429523"/>
    </source>
</evidence>
<feature type="compositionally biased region" description="Low complexity" evidence="2">
    <location>
        <begin position="10"/>
        <end position="43"/>
    </location>
</feature>
<dbReference type="AlphaFoldDB" id="A0A6A3FJ01"/>
<dbReference type="EMBL" id="QXFW01002266">
    <property type="protein sequence ID" value="KAE8980288.1"/>
    <property type="molecule type" value="Genomic_DNA"/>
</dbReference>
<dbReference type="EMBL" id="QXGC01000465">
    <property type="protein sequence ID" value="KAE9234145.1"/>
    <property type="molecule type" value="Genomic_DNA"/>
</dbReference>
<keyword evidence="1" id="KW-0175">Coiled coil</keyword>
<dbReference type="Proteomes" id="UP000476176">
    <property type="component" value="Unassembled WGS sequence"/>
</dbReference>
<evidence type="ECO:0000256" key="2">
    <source>
        <dbReference type="SAM" id="MobiDB-lite"/>
    </source>
</evidence>
<dbReference type="Proteomes" id="UP000429523">
    <property type="component" value="Unassembled WGS sequence"/>
</dbReference>
<comment type="caution">
    <text evidence="3">The sequence shown here is derived from an EMBL/GenBank/DDBJ whole genome shotgun (WGS) entry which is preliminary data.</text>
</comment>
<feature type="region of interest" description="Disordered" evidence="2">
    <location>
        <begin position="69"/>
        <end position="99"/>
    </location>
</feature>
<sequence>MVSGGRTADSSSQQSSNSPSSCRERPPTAVDTSSVSSTCSNPSSAATVVLIHDPGRGVGLQESLTSHSLVSAVPGPVPDRRQYPPGISESTRAAGPFVNSDLRGRQALDLQPDGDHPQHSESDIAGRIYPEVHIHGDEDKTSGEPSPDDIAAVRPHDRIWVAPVSAHPVAPRVSVAHVKINASVLEASISDLRNLLDQLEALRAQGDASRDLLQDHEILQRAHQALRQEMRLRKADLAEVRSVGASFVQFGQAKYDRLRDRLEASQLEVAEMESALIQRQENEHEIVRLEDKLRVAEQVHQQAFAQFQNQVDALKARIAASPSSASSLQFQKLKEDRDATLANLRQQTTALKASENTAARLLRQVNGQLTVISDLRADANRERVRSQRMLDDILEERDRIQARLDHVGQDLQNRLADLRRTALQRDRVQQDLDSTRAQVTTQRTSISRLEQQVVASQANEIVFRQLTEKNTLLVAERDAARRACRDAEAERDRLLDERRSAQTQLAALTSILNPALPSEPSRPTTAPDSRKGSSQSQASTSRQPGSTDPTGTSVSSIAIVHNSKQLCGKLCASSCFGFTASQTSADHAIATLYEFGER</sequence>
<feature type="coiled-coil region" evidence="1">
    <location>
        <begin position="477"/>
        <end position="504"/>
    </location>
</feature>
<gene>
    <name evidence="6" type="ORF">PF004_g9461</name>
    <name evidence="5" type="ORF">PF006_g22258</name>
    <name evidence="3" type="ORF">PF009_g4359</name>
    <name evidence="4" type="ORF">PF011_g22504</name>
</gene>
<evidence type="ECO:0000313" key="4">
    <source>
        <dbReference type="EMBL" id="KAE8980288.1"/>
    </source>
</evidence>
<evidence type="ECO:0000256" key="1">
    <source>
        <dbReference type="SAM" id="Coils"/>
    </source>
</evidence>
<feature type="region of interest" description="Disordered" evidence="2">
    <location>
        <begin position="1"/>
        <end position="43"/>
    </location>
</feature>
<evidence type="ECO:0000313" key="9">
    <source>
        <dbReference type="Proteomes" id="UP000460718"/>
    </source>
</evidence>
<feature type="coiled-coil region" evidence="1">
    <location>
        <begin position="344"/>
        <end position="396"/>
    </location>
</feature>
<feature type="coiled-coil region" evidence="1">
    <location>
        <begin position="182"/>
        <end position="229"/>
    </location>
</feature>
<feature type="region of interest" description="Disordered" evidence="2">
    <location>
        <begin position="511"/>
        <end position="554"/>
    </location>
</feature>